<evidence type="ECO:0000256" key="3">
    <source>
        <dbReference type="ARBA" id="ARBA00022862"/>
    </source>
</evidence>
<dbReference type="PROSITE" id="PS51352">
    <property type="entry name" value="THIOREDOXIN_2"/>
    <property type="match status" value="1"/>
</dbReference>
<proteinExistence type="evidence at transcript level"/>
<organism evidence="13 14">
    <name type="scientific">Babesia bovis</name>
    <dbReference type="NCBI Taxonomy" id="5865"/>
    <lineage>
        <taxon>Eukaryota</taxon>
        <taxon>Sar</taxon>
        <taxon>Alveolata</taxon>
        <taxon>Apicomplexa</taxon>
        <taxon>Aconoidasida</taxon>
        <taxon>Piroplasmida</taxon>
        <taxon>Babesiidae</taxon>
        <taxon>Babesia</taxon>
    </lineage>
</organism>
<keyword evidence="4" id="KW-0560">Oxidoreductase</keyword>
<feature type="signal peptide" evidence="10">
    <location>
        <begin position="1"/>
        <end position="16"/>
    </location>
</feature>
<dbReference type="AlphaFoldDB" id="A7AQR0"/>
<dbReference type="GO" id="GO:0034599">
    <property type="term" value="P:cellular response to oxidative stress"/>
    <property type="evidence" value="ECO:0007669"/>
    <property type="project" value="TreeGrafter"/>
</dbReference>
<evidence type="ECO:0000313" key="13">
    <source>
        <dbReference type="EMBL" id="EDO06879.1"/>
    </source>
</evidence>
<comment type="catalytic activity">
    <reaction evidence="9">
        <text>a hydroperoxide + [thioredoxin]-dithiol = an alcohol + [thioredoxin]-disulfide + H2O</text>
        <dbReference type="Rhea" id="RHEA:62620"/>
        <dbReference type="Rhea" id="RHEA-COMP:10698"/>
        <dbReference type="Rhea" id="RHEA-COMP:10700"/>
        <dbReference type="ChEBI" id="CHEBI:15377"/>
        <dbReference type="ChEBI" id="CHEBI:29950"/>
        <dbReference type="ChEBI" id="CHEBI:30879"/>
        <dbReference type="ChEBI" id="CHEBI:35924"/>
        <dbReference type="ChEBI" id="CHEBI:50058"/>
        <dbReference type="EC" id="1.11.1.24"/>
    </reaction>
</comment>
<dbReference type="OMA" id="QACNFTS"/>
<evidence type="ECO:0000256" key="7">
    <source>
        <dbReference type="ARBA" id="ARBA00032824"/>
    </source>
</evidence>
<evidence type="ECO:0000256" key="1">
    <source>
        <dbReference type="ARBA" id="ARBA00013017"/>
    </source>
</evidence>
<protein>
    <recommendedName>
        <fullName evidence="1">thioredoxin-dependent peroxiredoxin</fullName>
        <ecNumber evidence="1">1.11.1.24</ecNumber>
    </recommendedName>
    <alternativeName>
        <fullName evidence="7">Thioredoxin peroxidase</fullName>
    </alternativeName>
</protein>
<dbReference type="Pfam" id="PF00578">
    <property type="entry name" value="AhpC-TSA"/>
    <property type="match status" value="1"/>
</dbReference>
<keyword evidence="2" id="KW-0575">Peroxidase</keyword>
<keyword evidence="3" id="KW-0049">Antioxidant</keyword>
<dbReference type="CDD" id="cd03017">
    <property type="entry name" value="PRX_BCP"/>
    <property type="match status" value="1"/>
</dbReference>
<evidence type="ECO:0000313" key="14">
    <source>
        <dbReference type="Proteomes" id="UP000002173"/>
    </source>
</evidence>
<dbReference type="EMBL" id="AAXT01000002">
    <property type="protein sequence ID" value="EDO06879.1"/>
    <property type="molecule type" value="Genomic_DNA"/>
</dbReference>
<evidence type="ECO:0000256" key="5">
    <source>
        <dbReference type="ARBA" id="ARBA00023157"/>
    </source>
</evidence>
<name>A7AQR0_BABBO</name>
<comment type="similarity">
    <text evidence="8">Belongs to the peroxiredoxin family. BCP/PrxQ subfamily.</text>
</comment>
<dbReference type="EMBL" id="AK442065">
    <property type="protein sequence ID" value="BAN65859.1"/>
    <property type="molecule type" value="mRNA"/>
</dbReference>
<dbReference type="RefSeq" id="XP_001610447.1">
    <property type="nucleotide sequence ID" value="XM_001610397.1"/>
</dbReference>
<dbReference type="KEGG" id="bbo:BBOV_IV005180"/>
<reference evidence="13 14" key="1">
    <citation type="journal article" date="2007" name="PLoS Pathog.">
        <title>Genome sequence of Babesia bovis and comparative analysis of apicomplexan hemoprotozoa.</title>
        <authorList>
            <person name="Brayton K.A."/>
            <person name="Lau A.O.T."/>
            <person name="Herndon D.R."/>
            <person name="Hannick L."/>
            <person name="Kappmeyer L.S."/>
            <person name="Berens S.J."/>
            <person name="Bidwell S.L."/>
            <person name="Brown W.C."/>
            <person name="Crabtree J."/>
            <person name="Fadrosh D."/>
            <person name="Feldblum T."/>
            <person name="Forberger H.A."/>
            <person name="Haas B.J."/>
            <person name="Howell J.M."/>
            <person name="Khouri H."/>
            <person name="Koo H."/>
            <person name="Mann D.J."/>
            <person name="Norimine J."/>
            <person name="Paulsen I.T."/>
            <person name="Radune D."/>
            <person name="Ren Q."/>
            <person name="Smith R.K. Jr."/>
            <person name="Suarez C.E."/>
            <person name="White O."/>
            <person name="Wortman J.R."/>
            <person name="Knowles D.P. Jr."/>
            <person name="McElwain T.F."/>
            <person name="Nene V.M."/>
        </authorList>
    </citation>
    <scope>NUCLEOTIDE SEQUENCE [LARGE SCALE GENOMIC DNA]</scope>
    <source>
        <strain evidence="13">T2Bo</strain>
    </source>
</reference>
<reference evidence="13" key="2">
    <citation type="submission" date="2007-08" db="EMBL/GenBank/DDBJ databases">
        <authorList>
            <person name="Nene V."/>
        </authorList>
    </citation>
    <scope>NUCLEOTIDE SEQUENCE</scope>
    <source>
        <strain evidence="13">T2Bo</strain>
    </source>
</reference>
<evidence type="ECO:0000256" key="9">
    <source>
        <dbReference type="ARBA" id="ARBA00049091"/>
    </source>
</evidence>
<evidence type="ECO:0000256" key="2">
    <source>
        <dbReference type="ARBA" id="ARBA00022559"/>
    </source>
</evidence>
<reference evidence="14" key="4">
    <citation type="journal article" date="2020" name="Data Brief">
        <title>Transcriptome dataset of Babesia bovis life stages within vertebrate and invertebrate hosts.</title>
        <authorList>
            <person name="Ueti M.W."/>
            <person name="Johnson W.C."/>
            <person name="Kappmeyer L.S."/>
            <person name="Herndon D.R."/>
            <person name="Mousel M.R."/>
            <person name="Reif K.E."/>
            <person name="Taus N.S."/>
            <person name="Ifeonu O.O."/>
            <person name="Silva J.C."/>
            <person name="Suarez C.E."/>
            <person name="Brayton K.A."/>
        </authorList>
    </citation>
    <scope>NUCLEOTIDE SEQUENCE [LARGE SCALE GENOMIC DNA]</scope>
</reference>
<sequence length="202" mass="22504">MTLWIHSLFFLSSITAVPSRRLGHAIAPFYTGFLKPQGASKTDTMIGTTIPDNVLEAKLLTDGNEETSLRRILNNLPTDYKGIVMFLFPAVNTPLCTKQACKFSASSSSLKDLGYEVYGLTGSEVKSAKAWTTKHNLQYKVLFDPKWSLVKYLECTWLHFFINRSHVVISNDGRILALERGVDANNSADRVLEIVKSLNTTA</sequence>
<dbReference type="SUPFAM" id="SSF52833">
    <property type="entry name" value="Thioredoxin-like"/>
    <property type="match status" value="1"/>
</dbReference>
<evidence type="ECO:0000259" key="11">
    <source>
        <dbReference type="PROSITE" id="PS51352"/>
    </source>
</evidence>
<keyword evidence="14" id="KW-1185">Reference proteome</keyword>
<dbReference type="VEuPathDB" id="PiroplasmaDB:BBOV_IV005180"/>
<dbReference type="EC" id="1.11.1.24" evidence="1"/>
<dbReference type="InterPro" id="IPR000866">
    <property type="entry name" value="AhpC/TSA"/>
</dbReference>
<evidence type="ECO:0000256" key="10">
    <source>
        <dbReference type="SAM" id="SignalP"/>
    </source>
</evidence>
<dbReference type="GO" id="GO:0005737">
    <property type="term" value="C:cytoplasm"/>
    <property type="evidence" value="ECO:0007669"/>
    <property type="project" value="TreeGrafter"/>
</dbReference>
<dbReference type="Proteomes" id="UP000002173">
    <property type="component" value="Unassembled WGS sequence"/>
</dbReference>
<keyword evidence="10" id="KW-0732">Signal</keyword>
<keyword evidence="5" id="KW-1015">Disulfide bond</keyword>
<dbReference type="GO" id="GO:0045454">
    <property type="term" value="P:cell redox homeostasis"/>
    <property type="evidence" value="ECO:0007669"/>
    <property type="project" value="TreeGrafter"/>
</dbReference>
<feature type="domain" description="Thioredoxin" evidence="11">
    <location>
        <begin position="44"/>
        <end position="200"/>
    </location>
</feature>
<dbReference type="PANTHER" id="PTHR42801:SF23">
    <property type="entry name" value="PEROXIREDOXIN DOT5"/>
    <property type="match status" value="1"/>
</dbReference>
<dbReference type="GO" id="GO:0008379">
    <property type="term" value="F:thioredoxin peroxidase activity"/>
    <property type="evidence" value="ECO:0007669"/>
    <property type="project" value="TreeGrafter"/>
</dbReference>
<dbReference type="InterPro" id="IPR013766">
    <property type="entry name" value="Thioredoxin_domain"/>
</dbReference>
<dbReference type="GeneID" id="5478681"/>
<evidence type="ECO:0000256" key="8">
    <source>
        <dbReference type="ARBA" id="ARBA00038489"/>
    </source>
</evidence>
<reference evidence="14" key="5">
    <citation type="journal article" date="2021" name="Int. J. Parasitol.">
        <title>Comparative analysis of gene expression between Babesia bovis blood stages and kinetes allowed by improved genome annotation.</title>
        <authorList>
            <person name="Ueti M.W."/>
            <person name="Johnson W.C."/>
            <person name="Kappmeyer L.S."/>
            <person name="Herndon D.R."/>
            <person name="Mousel M.R."/>
            <person name="Reif K.E."/>
            <person name="Taus N.S."/>
            <person name="Ifeonu O.O."/>
            <person name="Silva J.C."/>
            <person name="Suarez C.E."/>
            <person name="Brayton K.A."/>
        </authorList>
    </citation>
    <scope>NUCLEOTIDE SEQUENCE [LARGE SCALE GENOMIC DNA]</scope>
</reference>
<evidence type="ECO:0000313" key="12">
    <source>
        <dbReference type="EMBL" id="BAN65859.1"/>
    </source>
</evidence>
<dbReference type="eggNOG" id="KOG0855">
    <property type="taxonomic scope" value="Eukaryota"/>
</dbReference>
<dbReference type="InterPro" id="IPR050924">
    <property type="entry name" value="Peroxiredoxin_BCP/PrxQ"/>
</dbReference>
<dbReference type="STRING" id="5865.A7AQR0"/>
<evidence type="ECO:0000256" key="6">
    <source>
        <dbReference type="ARBA" id="ARBA00023284"/>
    </source>
</evidence>
<accession>A7AQR0</accession>
<feature type="chain" id="PRO_5010958280" description="thioredoxin-dependent peroxiredoxin" evidence="10">
    <location>
        <begin position="17"/>
        <end position="202"/>
    </location>
</feature>
<evidence type="ECO:0000256" key="4">
    <source>
        <dbReference type="ARBA" id="ARBA00023002"/>
    </source>
</evidence>
<keyword evidence="6" id="KW-0676">Redox-active center</keyword>
<gene>
    <name evidence="12 13" type="ORF">BBOV_IV005180</name>
</gene>
<dbReference type="InterPro" id="IPR036249">
    <property type="entry name" value="Thioredoxin-like_sf"/>
</dbReference>
<dbReference type="Gene3D" id="3.40.30.10">
    <property type="entry name" value="Glutaredoxin"/>
    <property type="match status" value="1"/>
</dbReference>
<dbReference type="PANTHER" id="PTHR42801">
    <property type="entry name" value="THIOREDOXIN-DEPENDENT PEROXIDE REDUCTASE"/>
    <property type="match status" value="1"/>
</dbReference>
<reference evidence="12" key="3">
    <citation type="journal article" date="2014" name="BMC Genomics">
        <title>The Babesia bovis gene and promoter model: an update from full-length EST analysis.</title>
        <authorList>
            <person name="Yamagishi J."/>
            <person name="Wakaguri H."/>
            <person name="Yokoyama N."/>
            <person name="Yamashita R."/>
            <person name="Suzuki Y."/>
            <person name="Xuan X."/>
            <person name="Igarashi I."/>
        </authorList>
    </citation>
    <scope>NUCLEOTIDE SEQUENCE</scope>
    <source>
        <strain evidence="12">Texas</strain>
    </source>
</reference>